<dbReference type="CDD" id="cd02440">
    <property type="entry name" value="AdoMet_MTases"/>
    <property type="match status" value="1"/>
</dbReference>
<dbReference type="InterPro" id="IPR013216">
    <property type="entry name" value="Methyltransf_11"/>
</dbReference>
<evidence type="ECO:0000313" key="2">
    <source>
        <dbReference type="EMBL" id="GIH76060.1"/>
    </source>
</evidence>
<dbReference type="PANTHER" id="PTHR43591">
    <property type="entry name" value="METHYLTRANSFERASE"/>
    <property type="match status" value="1"/>
</dbReference>
<comment type="caution">
    <text evidence="2">The sequence shown here is derived from an EMBL/GenBank/DDBJ whole genome shotgun (WGS) entry which is preliminary data.</text>
</comment>
<dbReference type="AlphaFoldDB" id="A0A8J3RJZ6"/>
<dbReference type="Proteomes" id="UP000616724">
    <property type="component" value="Unassembled WGS sequence"/>
</dbReference>
<evidence type="ECO:0000313" key="3">
    <source>
        <dbReference type="Proteomes" id="UP000616724"/>
    </source>
</evidence>
<keyword evidence="2" id="KW-0808">Transferase</keyword>
<feature type="domain" description="Methyltransferase type 11" evidence="1">
    <location>
        <begin position="36"/>
        <end position="130"/>
    </location>
</feature>
<proteinExistence type="predicted"/>
<dbReference type="SUPFAM" id="SSF53335">
    <property type="entry name" value="S-adenosyl-L-methionine-dependent methyltransferases"/>
    <property type="match status" value="1"/>
</dbReference>
<name>A0A8J3RJZ6_9ACTN</name>
<evidence type="ECO:0000259" key="1">
    <source>
        <dbReference type="Pfam" id="PF08241"/>
    </source>
</evidence>
<organism evidence="2 3">
    <name type="scientific">Planobispora longispora</name>
    <dbReference type="NCBI Taxonomy" id="28887"/>
    <lineage>
        <taxon>Bacteria</taxon>
        <taxon>Bacillati</taxon>
        <taxon>Actinomycetota</taxon>
        <taxon>Actinomycetes</taxon>
        <taxon>Streptosporangiales</taxon>
        <taxon>Streptosporangiaceae</taxon>
        <taxon>Planobispora</taxon>
    </lineage>
</organism>
<dbReference type="InterPro" id="IPR029063">
    <property type="entry name" value="SAM-dependent_MTases_sf"/>
</dbReference>
<sequence length="261" mass="27742">MWAVGDAYERYMGRWSRPAAAAFVAWLGVPARRSWLDVGCGTGALGGAVLAAAEPATLVGVDPSAGFVAHARARTGDRRARFVVGDARSLPFPGGRFDAAVSGLMLNFVPEPADAVAELARVVTPGGTVAAYVWDYIGGMTMLRRFWDAATALDPAAGDLEEAVRFSMCRPEPIRRLWTGAGLAGVVVEAIDVPTVFRDFDDFWTPFLGAQGPAPAYAVSLTEDHRSALRELLRERLPAEPDGSIALSARAWAVRGEPGDA</sequence>
<dbReference type="Gene3D" id="3.40.50.150">
    <property type="entry name" value="Vaccinia Virus protein VP39"/>
    <property type="match status" value="1"/>
</dbReference>
<keyword evidence="3" id="KW-1185">Reference proteome</keyword>
<reference evidence="2 3" key="1">
    <citation type="submission" date="2021-01" db="EMBL/GenBank/DDBJ databases">
        <title>Whole genome shotgun sequence of Planobispora longispora NBRC 13918.</title>
        <authorList>
            <person name="Komaki H."/>
            <person name="Tamura T."/>
        </authorList>
    </citation>
    <scope>NUCLEOTIDE SEQUENCE [LARGE SCALE GENOMIC DNA]</scope>
    <source>
        <strain evidence="2 3">NBRC 13918</strain>
    </source>
</reference>
<dbReference type="Pfam" id="PF08241">
    <property type="entry name" value="Methyltransf_11"/>
    <property type="match status" value="1"/>
</dbReference>
<protein>
    <submittedName>
        <fullName evidence="2">Methyltransferase</fullName>
    </submittedName>
</protein>
<accession>A0A8J3RJZ6</accession>
<keyword evidence="2" id="KW-0489">Methyltransferase</keyword>
<gene>
    <name evidence="2" type="ORF">Plo01_24890</name>
</gene>
<dbReference type="PANTHER" id="PTHR43591:SF110">
    <property type="entry name" value="RHODANESE DOMAIN-CONTAINING PROTEIN"/>
    <property type="match status" value="1"/>
</dbReference>
<dbReference type="GO" id="GO:0032259">
    <property type="term" value="P:methylation"/>
    <property type="evidence" value="ECO:0007669"/>
    <property type="project" value="UniProtKB-KW"/>
</dbReference>
<dbReference type="GO" id="GO:0008757">
    <property type="term" value="F:S-adenosylmethionine-dependent methyltransferase activity"/>
    <property type="evidence" value="ECO:0007669"/>
    <property type="project" value="InterPro"/>
</dbReference>
<dbReference type="EMBL" id="BOOH01000019">
    <property type="protein sequence ID" value="GIH76060.1"/>
    <property type="molecule type" value="Genomic_DNA"/>
</dbReference>